<sequence>MKNLVAKESIEAVAVKEENIMETQIAVGKEVFSKEVVLRNIAQKDISLQKLLGYRNYDFYDPKLFMLGLKDGETISEALLRRGAYNIGQVKTRSTRYKNCYTDYFMYPDNESTVVAVVYNNEGVGIPTLLDYEDYAKYFKDENLTLNDRHDNTRIYENPMPIVKIKSKVKVARLVLDIQGVVNGVQADHINCNRFDNRSHNLRAVTNKQNSKNRASSKNVSGDYAYEAKNDYRFGMAILLERCFFKDMSAERASVYNQILLEHFSPISYSVAS</sequence>
<dbReference type="SUPFAM" id="SSF54060">
    <property type="entry name" value="His-Me finger endonucleases"/>
    <property type="match status" value="1"/>
</dbReference>
<accession>A0A6N2UHZ7</accession>
<dbReference type="AlphaFoldDB" id="A0A6N2UHZ7"/>
<protein>
    <recommendedName>
        <fullName evidence="1">HNH nuclease domain-containing protein</fullName>
    </recommendedName>
</protein>
<evidence type="ECO:0000313" key="2">
    <source>
        <dbReference type="EMBL" id="VYT16623.1"/>
    </source>
</evidence>
<name>A0A6N2UHZ7_9FIRM</name>
<reference evidence="2" key="1">
    <citation type="submission" date="2019-11" db="EMBL/GenBank/DDBJ databases">
        <authorList>
            <person name="Feng L."/>
        </authorList>
    </citation>
    <scope>NUCLEOTIDE SEQUENCE</scope>
    <source>
        <strain evidence="2">CnexileLFYP112</strain>
    </source>
</reference>
<evidence type="ECO:0000259" key="1">
    <source>
        <dbReference type="Pfam" id="PF13392"/>
    </source>
</evidence>
<proteinExistence type="predicted"/>
<dbReference type="InterPro" id="IPR044925">
    <property type="entry name" value="His-Me_finger_sf"/>
</dbReference>
<organism evidence="2">
    <name type="scientific">[Clostridium] nexile</name>
    <dbReference type="NCBI Taxonomy" id="29361"/>
    <lineage>
        <taxon>Bacteria</taxon>
        <taxon>Bacillati</taxon>
        <taxon>Bacillota</taxon>
        <taxon>Clostridia</taxon>
        <taxon>Lachnospirales</taxon>
        <taxon>Lachnospiraceae</taxon>
        <taxon>Tyzzerella</taxon>
    </lineage>
</organism>
<gene>
    <name evidence="2" type="ORF">CNLFYP112_02068</name>
</gene>
<dbReference type="EMBL" id="CACRTG010000018">
    <property type="protein sequence ID" value="VYT16623.1"/>
    <property type="molecule type" value="Genomic_DNA"/>
</dbReference>
<dbReference type="InterPro" id="IPR003615">
    <property type="entry name" value="HNH_nuc"/>
</dbReference>
<dbReference type="Pfam" id="PF13392">
    <property type="entry name" value="HNH_3"/>
    <property type="match status" value="1"/>
</dbReference>
<feature type="domain" description="HNH nuclease" evidence="1">
    <location>
        <begin position="184"/>
        <end position="211"/>
    </location>
</feature>
<dbReference type="Gene3D" id="3.90.75.20">
    <property type="match status" value="1"/>
</dbReference>